<name>A0A644WRM1_9ZZZZ</name>
<sequence length="374" mass="40928">MRPVHLVYVSAGNGHRMAARAIRESLDHRGVPNVVMDLLDFSSDLFKWSYSDVYAFVSEHSHLACRIMYDLTDKNREESAALRLFEKISTENVKKFMRYISENEPRKCICTHYFPLNVLSRMKAAGMYSGELYTVITDFGLRRMWVKDYVDRYFISGDRVLKGLLALGVPREKISVTGIPVSRKFASLKREGRNFSKKRLSFLFVASSIPNILALDILAALSRTGHPIDVTVVTGRNKDLMADLENVTVGGSMTLKVLGFVDNLEELMAGASVLITKPGGLTVSEALCSGVPMILVNPIPKQETNNSAYLQDKGAGLLARSAADVERIVDGLFSDRSVLSSMERAASSIAFPGAADAVASLILDGDGGDGAYAG</sequence>
<feature type="domain" description="Glycosyl transferase family 28 C-terminal" evidence="5">
    <location>
        <begin position="214"/>
        <end position="345"/>
    </location>
</feature>
<evidence type="ECO:0000256" key="1">
    <source>
        <dbReference type="ARBA" id="ARBA00004370"/>
    </source>
</evidence>
<dbReference type="PANTHER" id="PTHR43025:SF3">
    <property type="entry name" value="MONOGALACTOSYLDIACYLGLYCEROL SYNTHASE 1, CHLOROPLASTIC"/>
    <property type="match status" value="1"/>
</dbReference>
<dbReference type="Pfam" id="PF04101">
    <property type="entry name" value="Glyco_tran_28_C"/>
    <property type="match status" value="1"/>
</dbReference>
<proteinExistence type="inferred from homology"/>
<keyword evidence="3 7" id="KW-0328">Glycosyltransferase</keyword>
<dbReference type="SUPFAM" id="SSF53756">
    <property type="entry name" value="UDP-Glycosyltransferase/glycogen phosphorylase"/>
    <property type="match status" value="1"/>
</dbReference>
<dbReference type="PANTHER" id="PTHR43025">
    <property type="entry name" value="MONOGALACTOSYLDIACYLGLYCEROL SYNTHASE"/>
    <property type="match status" value="1"/>
</dbReference>
<dbReference type="GO" id="GO:0016020">
    <property type="term" value="C:membrane"/>
    <property type="evidence" value="ECO:0007669"/>
    <property type="project" value="UniProtKB-SubCell"/>
</dbReference>
<comment type="similarity">
    <text evidence="2">Belongs to the glycosyltransferase 28 family.</text>
</comment>
<dbReference type="InterPro" id="IPR050519">
    <property type="entry name" value="Glycosyltransf_28_UgtP"/>
</dbReference>
<evidence type="ECO:0000313" key="7">
    <source>
        <dbReference type="EMBL" id="MPM06535.1"/>
    </source>
</evidence>
<dbReference type="InterPro" id="IPR007235">
    <property type="entry name" value="Glyco_trans_28_C"/>
</dbReference>
<evidence type="ECO:0000259" key="6">
    <source>
        <dbReference type="Pfam" id="PF06925"/>
    </source>
</evidence>
<gene>
    <name evidence="7" type="primary">ugtP_5</name>
    <name evidence="7" type="ORF">SDC9_52836</name>
</gene>
<reference evidence="7" key="1">
    <citation type="submission" date="2019-08" db="EMBL/GenBank/DDBJ databases">
        <authorList>
            <person name="Kucharzyk K."/>
            <person name="Murdoch R.W."/>
            <person name="Higgins S."/>
            <person name="Loffler F."/>
        </authorList>
    </citation>
    <scope>NUCLEOTIDE SEQUENCE</scope>
</reference>
<comment type="caution">
    <text evidence="7">The sequence shown here is derived from an EMBL/GenBank/DDBJ whole genome shotgun (WGS) entry which is preliminary data.</text>
</comment>
<evidence type="ECO:0000256" key="2">
    <source>
        <dbReference type="ARBA" id="ARBA00006962"/>
    </source>
</evidence>
<dbReference type="AlphaFoldDB" id="A0A644WRM1"/>
<dbReference type="GO" id="GO:0016758">
    <property type="term" value="F:hexosyltransferase activity"/>
    <property type="evidence" value="ECO:0007669"/>
    <property type="project" value="InterPro"/>
</dbReference>
<dbReference type="GO" id="GO:0009247">
    <property type="term" value="P:glycolipid biosynthetic process"/>
    <property type="evidence" value="ECO:0007669"/>
    <property type="project" value="InterPro"/>
</dbReference>
<evidence type="ECO:0000259" key="5">
    <source>
        <dbReference type="Pfam" id="PF04101"/>
    </source>
</evidence>
<keyword evidence="4 7" id="KW-0808">Transferase</keyword>
<dbReference type="Pfam" id="PF06925">
    <property type="entry name" value="MGDG_synth"/>
    <property type="match status" value="1"/>
</dbReference>
<organism evidence="7">
    <name type="scientific">bioreactor metagenome</name>
    <dbReference type="NCBI Taxonomy" id="1076179"/>
    <lineage>
        <taxon>unclassified sequences</taxon>
        <taxon>metagenomes</taxon>
        <taxon>ecological metagenomes</taxon>
    </lineage>
</organism>
<dbReference type="Gene3D" id="3.40.50.2000">
    <property type="entry name" value="Glycogen Phosphorylase B"/>
    <property type="match status" value="1"/>
</dbReference>
<comment type="subcellular location">
    <subcellularLocation>
        <location evidence="1">Membrane</location>
    </subcellularLocation>
</comment>
<protein>
    <submittedName>
        <fullName evidence="7">Processive diacylglycerol beta-glucosyltransferase</fullName>
        <ecNumber evidence="7">2.4.1.315</ecNumber>
    </submittedName>
</protein>
<feature type="domain" description="Diacylglycerol glucosyltransferase N-terminal" evidence="6">
    <location>
        <begin position="15"/>
        <end position="181"/>
    </location>
</feature>
<accession>A0A644WRM1</accession>
<evidence type="ECO:0000256" key="4">
    <source>
        <dbReference type="ARBA" id="ARBA00022679"/>
    </source>
</evidence>
<dbReference type="EC" id="2.4.1.315" evidence="7"/>
<dbReference type="EMBL" id="VSSQ01001238">
    <property type="protein sequence ID" value="MPM06535.1"/>
    <property type="molecule type" value="Genomic_DNA"/>
</dbReference>
<dbReference type="InterPro" id="IPR009695">
    <property type="entry name" value="Diacylglyc_glucosyltr_N"/>
</dbReference>
<evidence type="ECO:0000256" key="3">
    <source>
        <dbReference type="ARBA" id="ARBA00022676"/>
    </source>
</evidence>